<dbReference type="AlphaFoldDB" id="A0A6A6PMJ0"/>
<dbReference type="GO" id="GO:0061630">
    <property type="term" value="F:ubiquitin protein ligase activity"/>
    <property type="evidence" value="ECO:0007669"/>
    <property type="project" value="TreeGrafter"/>
</dbReference>
<dbReference type="PANTHER" id="PTHR15710">
    <property type="entry name" value="E3 UBIQUITIN-PROTEIN LIGASE PRAJA"/>
    <property type="match status" value="1"/>
</dbReference>
<dbReference type="Pfam" id="PF13639">
    <property type="entry name" value="zf-RING_2"/>
    <property type="match status" value="1"/>
</dbReference>
<dbReference type="InterPro" id="IPR001841">
    <property type="entry name" value="Znf_RING"/>
</dbReference>
<evidence type="ECO:0000256" key="2">
    <source>
        <dbReference type="ARBA" id="ARBA00022771"/>
    </source>
</evidence>
<dbReference type="Gene3D" id="3.30.40.10">
    <property type="entry name" value="Zinc/RING finger domain, C3HC4 (zinc finger)"/>
    <property type="match status" value="1"/>
</dbReference>
<dbReference type="RefSeq" id="XP_033587434.1">
    <property type="nucleotide sequence ID" value="XM_033736186.1"/>
</dbReference>
<protein>
    <recommendedName>
        <fullName evidence="6">RING-type domain-containing protein</fullName>
    </recommendedName>
</protein>
<evidence type="ECO:0000313" key="8">
    <source>
        <dbReference type="Proteomes" id="UP000799767"/>
    </source>
</evidence>
<evidence type="ECO:0000256" key="5">
    <source>
        <dbReference type="SAM" id="MobiDB-lite"/>
    </source>
</evidence>
<dbReference type="GeneID" id="54477188"/>
<feature type="domain" description="RING-type" evidence="6">
    <location>
        <begin position="129"/>
        <end position="174"/>
    </location>
</feature>
<dbReference type="InterPro" id="IPR013083">
    <property type="entry name" value="Znf_RING/FYVE/PHD"/>
</dbReference>
<sequence>MSGYEVEHGIQPQPQDQQPRRRPDLTTFFATLDHVDTSGARQPQNTHALPMPRDISAAFRNLANAYEMMRSSDGHVEPSDSSDELLGRLVESLMESAEHPPPEVQGVSDEYIEQLERVPKKKLRENMSCPICGNAFLEDSHPLVVKLPCQGEHAFDLECIQPWIKLNPTCPMDRQQLIKKKTVPPPPPDEEDGEYDEMFG</sequence>
<reference evidence="7" key="1">
    <citation type="journal article" date="2020" name="Stud. Mycol.">
        <title>101 Dothideomycetes genomes: a test case for predicting lifestyles and emergence of pathogens.</title>
        <authorList>
            <person name="Haridas S."/>
            <person name="Albert R."/>
            <person name="Binder M."/>
            <person name="Bloem J."/>
            <person name="Labutti K."/>
            <person name="Salamov A."/>
            <person name="Andreopoulos B."/>
            <person name="Baker S."/>
            <person name="Barry K."/>
            <person name="Bills G."/>
            <person name="Bluhm B."/>
            <person name="Cannon C."/>
            <person name="Castanera R."/>
            <person name="Culley D."/>
            <person name="Daum C."/>
            <person name="Ezra D."/>
            <person name="Gonzalez J."/>
            <person name="Henrissat B."/>
            <person name="Kuo A."/>
            <person name="Liang C."/>
            <person name="Lipzen A."/>
            <person name="Lutzoni F."/>
            <person name="Magnuson J."/>
            <person name="Mondo S."/>
            <person name="Nolan M."/>
            <person name="Ohm R."/>
            <person name="Pangilinan J."/>
            <person name="Park H.-J."/>
            <person name="Ramirez L."/>
            <person name="Alfaro M."/>
            <person name="Sun H."/>
            <person name="Tritt A."/>
            <person name="Yoshinaga Y."/>
            <person name="Zwiers L.-H."/>
            <person name="Turgeon B."/>
            <person name="Goodwin S."/>
            <person name="Spatafora J."/>
            <person name="Crous P."/>
            <person name="Grigoriev I."/>
        </authorList>
    </citation>
    <scope>NUCLEOTIDE SEQUENCE</scope>
    <source>
        <strain evidence="7">CBS 113389</strain>
    </source>
</reference>
<dbReference type="SUPFAM" id="SSF57850">
    <property type="entry name" value="RING/U-box"/>
    <property type="match status" value="1"/>
</dbReference>
<feature type="region of interest" description="Disordered" evidence="5">
    <location>
        <begin position="177"/>
        <end position="200"/>
    </location>
</feature>
<keyword evidence="8" id="KW-1185">Reference proteome</keyword>
<keyword evidence="2 4" id="KW-0863">Zinc-finger</keyword>
<evidence type="ECO:0000256" key="4">
    <source>
        <dbReference type="PROSITE-ProRule" id="PRU00175"/>
    </source>
</evidence>
<dbReference type="GO" id="GO:0008270">
    <property type="term" value="F:zinc ion binding"/>
    <property type="evidence" value="ECO:0007669"/>
    <property type="project" value="UniProtKB-KW"/>
</dbReference>
<dbReference type="Proteomes" id="UP000799767">
    <property type="component" value="Unassembled WGS sequence"/>
</dbReference>
<name>A0A6A6PMJ0_9PEZI</name>
<feature type="compositionally biased region" description="Acidic residues" evidence="5">
    <location>
        <begin position="188"/>
        <end position="200"/>
    </location>
</feature>
<evidence type="ECO:0000256" key="1">
    <source>
        <dbReference type="ARBA" id="ARBA00022723"/>
    </source>
</evidence>
<accession>A0A6A6PMJ0</accession>
<dbReference type="EMBL" id="MU001639">
    <property type="protein sequence ID" value="KAF2480864.1"/>
    <property type="molecule type" value="Genomic_DNA"/>
</dbReference>
<feature type="region of interest" description="Disordered" evidence="5">
    <location>
        <begin position="1"/>
        <end position="25"/>
    </location>
</feature>
<dbReference type="PROSITE" id="PS50089">
    <property type="entry name" value="ZF_RING_2"/>
    <property type="match status" value="1"/>
</dbReference>
<keyword evidence="1" id="KW-0479">Metal-binding</keyword>
<gene>
    <name evidence="7" type="ORF">BDY17DRAFT_318422</name>
</gene>
<keyword evidence="3" id="KW-0862">Zinc</keyword>
<dbReference type="GO" id="GO:0016567">
    <property type="term" value="P:protein ubiquitination"/>
    <property type="evidence" value="ECO:0007669"/>
    <property type="project" value="TreeGrafter"/>
</dbReference>
<organism evidence="7 8">
    <name type="scientific">Neohortaea acidophila</name>
    <dbReference type="NCBI Taxonomy" id="245834"/>
    <lineage>
        <taxon>Eukaryota</taxon>
        <taxon>Fungi</taxon>
        <taxon>Dikarya</taxon>
        <taxon>Ascomycota</taxon>
        <taxon>Pezizomycotina</taxon>
        <taxon>Dothideomycetes</taxon>
        <taxon>Dothideomycetidae</taxon>
        <taxon>Mycosphaerellales</taxon>
        <taxon>Teratosphaeriaceae</taxon>
        <taxon>Neohortaea</taxon>
    </lineage>
</organism>
<proteinExistence type="predicted"/>
<evidence type="ECO:0000256" key="3">
    <source>
        <dbReference type="ARBA" id="ARBA00022833"/>
    </source>
</evidence>
<dbReference type="OrthoDB" id="8062037at2759"/>
<evidence type="ECO:0000259" key="6">
    <source>
        <dbReference type="PROSITE" id="PS50089"/>
    </source>
</evidence>
<dbReference type="PANTHER" id="PTHR15710:SF241">
    <property type="entry name" value="RING-TYPE DOMAIN-CONTAINING PROTEIN"/>
    <property type="match status" value="1"/>
</dbReference>
<dbReference type="GO" id="GO:0005737">
    <property type="term" value="C:cytoplasm"/>
    <property type="evidence" value="ECO:0007669"/>
    <property type="project" value="TreeGrafter"/>
</dbReference>
<evidence type="ECO:0000313" key="7">
    <source>
        <dbReference type="EMBL" id="KAF2480864.1"/>
    </source>
</evidence>